<accession>A0A2P5FP59</accession>
<dbReference type="InParanoid" id="A0A2P5FP59"/>
<evidence type="ECO:0000313" key="1">
    <source>
        <dbReference type="EMBL" id="PON99601.1"/>
    </source>
</evidence>
<name>A0A2P5FP59_TREOI</name>
<comment type="caution">
    <text evidence="1">The sequence shown here is derived from an EMBL/GenBank/DDBJ whole genome shotgun (WGS) entry which is preliminary data.</text>
</comment>
<dbReference type="AlphaFoldDB" id="A0A2P5FP59"/>
<sequence length="33" mass="3497">MIACEGETPLLCCLCQLHLLTLAGLFSECQVGS</sequence>
<evidence type="ECO:0000313" key="2">
    <source>
        <dbReference type="Proteomes" id="UP000237000"/>
    </source>
</evidence>
<gene>
    <name evidence="1" type="ORF">TorRG33x02_047680</name>
</gene>
<organism evidence="1 2">
    <name type="scientific">Trema orientale</name>
    <name type="common">Charcoal tree</name>
    <name type="synonym">Celtis orientalis</name>
    <dbReference type="NCBI Taxonomy" id="63057"/>
    <lineage>
        <taxon>Eukaryota</taxon>
        <taxon>Viridiplantae</taxon>
        <taxon>Streptophyta</taxon>
        <taxon>Embryophyta</taxon>
        <taxon>Tracheophyta</taxon>
        <taxon>Spermatophyta</taxon>
        <taxon>Magnoliopsida</taxon>
        <taxon>eudicotyledons</taxon>
        <taxon>Gunneridae</taxon>
        <taxon>Pentapetalae</taxon>
        <taxon>rosids</taxon>
        <taxon>fabids</taxon>
        <taxon>Rosales</taxon>
        <taxon>Cannabaceae</taxon>
        <taxon>Trema</taxon>
    </lineage>
</organism>
<dbReference type="Proteomes" id="UP000237000">
    <property type="component" value="Unassembled WGS sequence"/>
</dbReference>
<keyword evidence="2" id="KW-1185">Reference proteome</keyword>
<protein>
    <submittedName>
        <fullName evidence="1">Uncharacterized protein</fullName>
    </submittedName>
</protein>
<dbReference type="EMBL" id="JXTC01000018">
    <property type="protein sequence ID" value="PON99601.1"/>
    <property type="molecule type" value="Genomic_DNA"/>
</dbReference>
<reference evidence="2" key="1">
    <citation type="submission" date="2016-06" db="EMBL/GenBank/DDBJ databases">
        <title>Parallel loss of symbiosis genes in relatives of nitrogen-fixing non-legume Parasponia.</title>
        <authorList>
            <person name="Van Velzen R."/>
            <person name="Holmer R."/>
            <person name="Bu F."/>
            <person name="Rutten L."/>
            <person name="Van Zeijl A."/>
            <person name="Liu W."/>
            <person name="Santuari L."/>
            <person name="Cao Q."/>
            <person name="Sharma T."/>
            <person name="Shen D."/>
            <person name="Roswanjaya Y."/>
            <person name="Wardhani T."/>
            <person name="Kalhor M.S."/>
            <person name="Jansen J."/>
            <person name="Van den Hoogen J."/>
            <person name="Gungor B."/>
            <person name="Hartog M."/>
            <person name="Hontelez J."/>
            <person name="Verver J."/>
            <person name="Yang W.-C."/>
            <person name="Schijlen E."/>
            <person name="Repin R."/>
            <person name="Schilthuizen M."/>
            <person name="Schranz E."/>
            <person name="Heidstra R."/>
            <person name="Miyata K."/>
            <person name="Fedorova E."/>
            <person name="Kohlen W."/>
            <person name="Bisseling T."/>
            <person name="Smit S."/>
            <person name="Geurts R."/>
        </authorList>
    </citation>
    <scope>NUCLEOTIDE SEQUENCE [LARGE SCALE GENOMIC DNA]</scope>
    <source>
        <strain evidence="2">cv. RG33-2</strain>
    </source>
</reference>
<proteinExistence type="predicted"/>